<keyword evidence="5" id="KW-0679">Respiratory chain</keyword>
<evidence type="ECO:0000256" key="13">
    <source>
        <dbReference type="SAM" id="MobiDB-lite"/>
    </source>
</evidence>
<proteinExistence type="inferred from homology"/>
<evidence type="ECO:0000313" key="14">
    <source>
        <dbReference type="EMBL" id="KAL3763559.1"/>
    </source>
</evidence>
<evidence type="ECO:0000256" key="2">
    <source>
        <dbReference type="ARBA" id="ARBA00009508"/>
    </source>
</evidence>
<comment type="similarity">
    <text evidence="2">Belongs to the complex I LYR family.</text>
</comment>
<dbReference type="CDD" id="cd20263">
    <property type="entry name" value="Complex1_LYR_NDUFB9_LYRM3"/>
    <property type="match status" value="1"/>
</dbReference>
<dbReference type="InterPro" id="IPR033034">
    <property type="entry name" value="NDUFB9"/>
</dbReference>
<evidence type="ECO:0000256" key="7">
    <source>
        <dbReference type="ARBA" id="ARBA00022982"/>
    </source>
</evidence>
<evidence type="ECO:0000256" key="12">
    <source>
        <dbReference type="ARBA" id="ARBA00032528"/>
    </source>
</evidence>
<evidence type="ECO:0000256" key="4">
    <source>
        <dbReference type="ARBA" id="ARBA00022448"/>
    </source>
</evidence>
<feature type="compositionally biased region" description="Low complexity" evidence="13">
    <location>
        <begin position="1"/>
        <end position="14"/>
    </location>
</feature>
<keyword evidence="4" id="KW-0813">Transport</keyword>
<evidence type="ECO:0000313" key="15">
    <source>
        <dbReference type="Proteomes" id="UP001530315"/>
    </source>
</evidence>
<dbReference type="AlphaFoldDB" id="A0ABD3ML36"/>
<dbReference type="PANTHER" id="PTHR12868:SF0">
    <property type="entry name" value="NADH DEHYDROGENASE [UBIQUINONE] 1 BETA SUBCOMPLEX SUBUNIT 9"/>
    <property type="match status" value="1"/>
</dbReference>
<feature type="region of interest" description="Disordered" evidence="13">
    <location>
        <begin position="1"/>
        <end position="49"/>
    </location>
</feature>
<organism evidence="14 15">
    <name type="scientific">Stephanodiscus triporus</name>
    <dbReference type="NCBI Taxonomy" id="2934178"/>
    <lineage>
        <taxon>Eukaryota</taxon>
        <taxon>Sar</taxon>
        <taxon>Stramenopiles</taxon>
        <taxon>Ochrophyta</taxon>
        <taxon>Bacillariophyta</taxon>
        <taxon>Coscinodiscophyceae</taxon>
        <taxon>Thalassiosirophycidae</taxon>
        <taxon>Stephanodiscales</taxon>
        <taxon>Stephanodiscaceae</taxon>
        <taxon>Stephanodiscus</taxon>
    </lineage>
</organism>
<evidence type="ECO:0000256" key="1">
    <source>
        <dbReference type="ARBA" id="ARBA00004443"/>
    </source>
</evidence>
<protein>
    <recommendedName>
        <fullName evidence="3">NADH dehydrogenase [ubiquinone] 1 beta subcomplex subunit 9</fullName>
    </recommendedName>
    <alternativeName>
        <fullName evidence="11">Complex I-B22</fullName>
    </alternativeName>
    <alternativeName>
        <fullName evidence="12">NADH-ubiquinone oxidoreductase B22 subunit</fullName>
    </alternativeName>
</protein>
<dbReference type="EMBL" id="JALLAZ020001799">
    <property type="protein sequence ID" value="KAL3763559.1"/>
    <property type="molecule type" value="Genomic_DNA"/>
</dbReference>
<reference evidence="14 15" key="1">
    <citation type="submission" date="2024-10" db="EMBL/GenBank/DDBJ databases">
        <title>Updated reference genomes for cyclostephanoid diatoms.</title>
        <authorList>
            <person name="Roberts W.R."/>
            <person name="Alverson A.J."/>
        </authorList>
    </citation>
    <scope>NUCLEOTIDE SEQUENCE [LARGE SCALE GENOMIC DNA]</scope>
    <source>
        <strain evidence="14 15">AJA276-08</strain>
    </source>
</reference>
<evidence type="ECO:0000256" key="10">
    <source>
        <dbReference type="ARBA" id="ARBA00023136"/>
    </source>
</evidence>
<keyword evidence="9" id="KW-0496">Mitochondrion</keyword>
<evidence type="ECO:0000256" key="3">
    <source>
        <dbReference type="ARBA" id="ARBA00018684"/>
    </source>
</evidence>
<comment type="subcellular location">
    <subcellularLocation>
        <location evidence="1">Mitochondrion inner membrane</location>
        <topology evidence="1">Peripheral membrane protein</topology>
        <orientation evidence="1">Matrix side</orientation>
    </subcellularLocation>
</comment>
<dbReference type="GO" id="GO:0005743">
    <property type="term" value="C:mitochondrial inner membrane"/>
    <property type="evidence" value="ECO:0007669"/>
    <property type="project" value="UniProtKB-SubCell"/>
</dbReference>
<name>A0ABD3ML36_9STRA</name>
<keyword evidence="7" id="KW-0249">Electron transport</keyword>
<comment type="caution">
    <text evidence="14">The sequence shown here is derived from an EMBL/GenBank/DDBJ whole genome shotgun (WGS) entry which is preliminary data.</text>
</comment>
<dbReference type="Proteomes" id="UP001530315">
    <property type="component" value="Unassembled WGS sequence"/>
</dbReference>
<evidence type="ECO:0000256" key="11">
    <source>
        <dbReference type="ARBA" id="ARBA00030192"/>
    </source>
</evidence>
<dbReference type="PANTHER" id="PTHR12868">
    <property type="entry name" value="NADH-UBIQUINONE OXIDOREDUCTASE B22 SUBUNIT"/>
    <property type="match status" value="1"/>
</dbReference>
<accession>A0ABD3ML36</accession>
<evidence type="ECO:0000256" key="5">
    <source>
        <dbReference type="ARBA" id="ARBA00022660"/>
    </source>
</evidence>
<dbReference type="InterPro" id="IPR045292">
    <property type="entry name" value="Complex1_LYR_NDUFB9_LYRM3"/>
</dbReference>
<keyword evidence="15" id="KW-1185">Reference proteome</keyword>
<sequence length="213" mass="23733">MNAAFREAAAQARQKPVQLTQNQEVRRYNPAYSSDWAGAGKGGDDRKKNNKKKWAAIIIYASDPSFATGASRSPREAREEGRSVARLYRKALKTLSSWVIDRNIFLDEATTLRGRFDAHRGCSNAKAVRLLREGKAELFEFSHPDPYCVPFMPGGSLFMRNPPPPLSICFPDGNYPEDAPRYTLNPDMSVCRPETGKSAVGSVLVDFGKKNME</sequence>
<keyword evidence="6" id="KW-0999">Mitochondrion inner membrane</keyword>
<evidence type="ECO:0000256" key="9">
    <source>
        <dbReference type="ARBA" id="ARBA00023128"/>
    </source>
</evidence>
<gene>
    <name evidence="14" type="ORF">ACHAW5_008102</name>
</gene>
<evidence type="ECO:0000256" key="6">
    <source>
        <dbReference type="ARBA" id="ARBA00022792"/>
    </source>
</evidence>
<evidence type="ECO:0000256" key="8">
    <source>
        <dbReference type="ARBA" id="ARBA00022990"/>
    </source>
</evidence>
<keyword evidence="8" id="KW-0007">Acetylation</keyword>
<keyword evidence="10" id="KW-0472">Membrane</keyword>